<feature type="domain" description="UspA" evidence="3">
    <location>
        <begin position="1"/>
        <end position="138"/>
    </location>
</feature>
<comment type="similarity">
    <text evidence="1 2">Belongs to the universal stress protein A family.</text>
</comment>
<evidence type="ECO:0000259" key="3">
    <source>
        <dbReference type="Pfam" id="PF00582"/>
    </source>
</evidence>
<evidence type="ECO:0000313" key="5">
    <source>
        <dbReference type="Proteomes" id="UP000044071"/>
    </source>
</evidence>
<dbReference type="eggNOG" id="COG0589">
    <property type="taxonomic scope" value="Bacteria"/>
</dbReference>
<dbReference type="InterPro" id="IPR006016">
    <property type="entry name" value="UspA"/>
</dbReference>
<reference evidence="4 5" key="1">
    <citation type="submission" date="2014-06" db="EMBL/GenBank/DDBJ databases">
        <authorList>
            <person name="Urmite Genomes Urmite Genomes"/>
        </authorList>
    </citation>
    <scope>NUCLEOTIDE SEQUENCE [LARGE SCALE GENOMIC DNA]</scope>
</reference>
<protein>
    <recommendedName>
        <fullName evidence="2">Universal stress protein</fullName>
    </recommendedName>
</protein>
<dbReference type="PIRSF" id="PIRSF006276">
    <property type="entry name" value="UspA"/>
    <property type="match status" value="1"/>
</dbReference>
<evidence type="ECO:0000256" key="2">
    <source>
        <dbReference type="PIRNR" id="PIRNR006276"/>
    </source>
</evidence>
<dbReference type="GO" id="GO:0005737">
    <property type="term" value="C:cytoplasm"/>
    <property type="evidence" value="ECO:0007669"/>
    <property type="project" value="UniProtKB-SubCell"/>
</dbReference>
<dbReference type="PANTHER" id="PTHR46268:SF6">
    <property type="entry name" value="UNIVERSAL STRESS PROTEIN UP12"/>
    <property type="match status" value="1"/>
</dbReference>
<dbReference type="OrthoDB" id="9792500at2"/>
<keyword evidence="2" id="KW-0963">Cytoplasm</keyword>
<dbReference type="CDD" id="cd00293">
    <property type="entry name" value="USP-like"/>
    <property type="match status" value="1"/>
</dbReference>
<name>A0A078KV30_9GAMM</name>
<dbReference type="STRING" id="1034943.BN59_02605"/>
<dbReference type="EMBL" id="CCSB01000003">
    <property type="protein sequence ID" value="CDZ78295.1"/>
    <property type="molecule type" value="Genomic_DNA"/>
</dbReference>
<dbReference type="RefSeq" id="WP_043874817.1">
    <property type="nucleotide sequence ID" value="NZ_CCVW01000003.1"/>
</dbReference>
<dbReference type="AlphaFoldDB" id="A0A078KV30"/>
<accession>A0A078KV30</accession>
<dbReference type="Pfam" id="PF00582">
    <property type="entry name" value="Usp"/>
    <property type="match status" value="1"/>
</dbReference>
<dbReference type="SUPFAM" id="SSF52402">
    <property type="entry name" value="Adenine nucleotide alpha hydrolases-like"/>
    <property type="match status" value="1"/>
</dbReference>
<dbReference type="Gene3D" id="3.40.50.620">
    <property type="entry name" value="HUPs"/>
    <property type="match status" value="1"/>
</dbReference>
<dbReference type="InterPro" id="IPR014729">
    <property type="entry name" value="Rossmann-like_a/b/a_fold"/>
</dbReference>
<evidence type="ECO:0000313" key="4">
    <source>
        <dbReference type="EMBL" id="CDZ78295.1"/>
    </source>
</evidence>
<sequence>MYTTILHATDLSGSHFDICKQAVDIAKCFGAKLHLLHVIEPPPSLQLAQSLGFAEFPTPSKEDALTVMKLLGDALNIPPEQQHVEIGSTKQHVLDTVKKLGANLIIIGSHTPSALPAFLGSTAHAIVHRADCDVLTLRVRT</sequence>
<keyword evidence="5" id="KW-1185">Reference proteome</keyword>
<comment type="subcellular location">
    <subcellularLocation>
        <location evidence="2">Cytoplasm</location>
    </subcellularLocation>
</comment>
<proteinExistence type="inferred from homology"/>
<dbReference type="PRINTS" id="PR01438">
    <property type="entry name" value="UNVRSLSTRESS"/>
</dbReference>
<evidence type="ECO:0000256" key="1">
    <source>
        <dbReference type="ARBA" id="ARBA00008791"/>
    </source>
</evidence>
<dbReference type="InterPro" id="IPR006015">
    <property type="entry name" value="Universal_stress_UspA"/>
</dbReference>
<dbReference type="PANTHER" id="PTHR46268">
    <property type="entry name" value="STRESS RESPONSE PROTEIN NHAX"/>
    <property type="match status" value="1"/>
</dbReference>
<organism evidence="4 5">
    <name type="scientific">Legionella massiliensis</name>
    <dbReference type="NCBI Taxonomy" id="1034943"/>
    <lineage>
        <taxon>Bacteria</taxon>
        <taxon>Pseudomonadati</taxon>
        <taxon>Pseudomonadota</taxon>
        <taxon>Gammaproteobacteria</taxon>
        <taxon>Legionellales</taxon>
        <taxon>Legionellaceae</taxon>
        <taxon>Legionella</taxon>
    </lineage>
</organism>
<dbReference type="Proteomes" id="UP000044071">
    <property type="component" value="Unassembled WGS sequence"/>
</dbReference>
<gene>
    <name evidence="4" type="primary">uspA2_1</name>
    <name evidence="4" type="ORF">BN59_02605</name>
</gene>